<dbReference type="PANTHER" id="PTHR47129">
    <property type="entry name" value="QUINONE OXIDOREDUCTASE 2"/>
    <property type="match status" value="1"/>
</dbReference>
<dbReference type="InterPro" id="IPR016040">
    <property type="entry name" value="NAD(P)-bd_dom"/>
</dbReference>
<dbReference type="EMBL" id="CP014873">
    <property type="protein sequence ID" value="ANK61387.1"/>
    <property type="molecule type" value="Genomic_DNA"/>
</dbReference>
<accession>A0A192GZH0</accession>
<protein>
    <submittedName>
        <fullName evidence="1">NAD(P)-dependent oxidoreductase</fullName>
    </submittedName>
</protein>
<dbReference type="Proteomes" id="UP000078582">
    <property type="component" value="Chromosome"/>
</dbReference>
<name>A0A192GZH0_9LACO</name>
<dbReference type="AlphaFoldDB" id="A0A192GZH0"/>
<proteinExistence type="predicted"/>
<dbReference type="PANTHER" id="PTHR47129:SF1">
    <property type="entry name" value="NMRA-LIKE DOMAIN-CONTAINING PROTEIN"/>
    <property type="match status" value="1"/>
</dbReference>
<dbReference type="SUPFAM" id="SSF51735">
    <property type="entry name" value="NAD(P)-binding Rossmann-fold domains"/>
    <property type="match status" value="1"/>
</dbReference>
<dbReference type="STRING" id="375175.AYR53_00620"/>
<dbReference type="Pfam" id="PF13460">
    <property type="entry name" value="NAD_binding_10"/>
    <property type="match status" value="1"/>
</dbReference>
<organism evidence="1 2">
    <name type="scientific">Loigolactobacillus backii</name>
    <dbReference type="NCBI Taxonomy" id="375175"/>
    <lineage>
        <taxon>Bacteria</taxon>
        <taxon>Bacillati</taxon>
        <taxon>Bacillota</taxon>
        <taxon>Bacilli</taxon>
        <taxon>Lactobacillales</taxon>
        <taxon>Lactobacillaceae</taxon>
        <taxon>Loigolactobacillus</taxon>
    </lineage>
</organism>
<dbReference type="GeneID" id="42980739"/>
<sequence length="285" mass="30539">MKYAITATTGNFGQIAVKELLKLTDNSEVIAIARNVAKAKELLPQGVEIRQGDYNDEASMETALQGVDRLLFISSQPGGAVTRADQHKNVVKALAAAQVKFVAYTSFPNAQNSTSALADDHKITESAIEDTGVAHSFLRNNWYLENEVGFLQNGAANQPASYWAAGKTGWALEREFAEAAVKVLTLSNPKKIYELAGPARSYADLGDGLKQATGNDFTVKQVSATEYQAGLVAAGLDQNTAALFTSFQEPINDGSLSEDSTDLETVLGHDLTALPKAINEILSRN</sequence>
<gene>
    <name evidence="1" type="ORF">AYR53_00620</name>
</gene>
<dbReference type="InterPro" id="IPR036291">
    <property type="entry name" value="NAD(P)-bd_dom_sf"/>
</dbReference>
<dbReference type="InterPro" id="IPR052718">
    <property type="entry name" value="NmrA-type_oxidoreductase"/>
</dbReference>
<dbReference type="OrthoDB" id="152510at2"/>
<dbReference type="KEGG" id="lbt:AYR52_00855"/>
<dbReference type="RefSeq" id="WP_068222558.1">
    <property type="nucleotide sequence ID" value="NZ_CP014623.1"/>
</dbReference>
<dbReference type="Gene3D" id="3.40.50.720">
    <property type="entry name" value="NAD(P)-binding Rossmann-like Domain"/>
    <property type="match status" value="1"/>
</dbReference>
<dbReference type="Gene3D" id="3.90.25.10">
    <property type="entry name" value="UDP-galactose 4-epimerase, domain 1"/>
    <property type="match status" value="1"/>
</dbReference>
<evidence type="ECO:0000313" key="2">
    <source>
        <dbReference type="Proteomes" id="UP000078582"/>
    </source>
</evidence>
<reference evidence="1 2" key="1">
    <citation type="submission" date="2016-03" db="EMBL/GenBank/DDBJ databases">
        <title>Pediococcus and Lactobacillus from brewery environment - whole genome sequencing and assembly.</title>
        <authorList>
            <person name="Behr J."/>
            <person name="Geissler A.J."/>
            <person name="Vogel R.F."/>
        </authorList>
    </citation>
    <scope>NUCLEOTIDE SEQUENCE [LARGE SCALE GENOMIC DNA]</scope>
    <source>
        <strain evidence="1 2">TMW 1.1989</strain>
    </source>
</reference>
<evidence type="ECO:0000313" key="1">
    <source>
        <dbReference type="EMBL" id="ANK61387.1"/>
    </source>
</evidence>
<keyword evidence="2" id="KW-1185">Reference proteome</keyword>
<dbReference type="CDD" id="cd05269">
    <property type="entry name" value="TMR_SDR_a"/>
    <property type="match status" value="1"/>
</dbReference>